<evidence type="ECO:0000259" key="9">
    <source>
        <dbReference type="Pfam" id="PF01488"/>
    </source>
</evidence>
<gene>
    <name evidence="8" type="primary">aroE</name>
    <name evidence="12" type="ORF">M983_1830</name>
</gene>
<sequence length="275" mass="30348">MMEKYLVLGNPIEHSQSPFIHQFFSNQTGIHYEYGRLLVPFGEFDKTVSDFFAQGGLGANVTVPFKEEAFRFVDSLTDRAKGCGAVNSIKKLEDGTLLGDNTDGQGLILDLARLDFIVPGKVKSVLVIGAGGATRGILLPLLDYDCDITLTNRTFSKAQQLAEEFSQFGLIRAKPIESVDDRHYDLVINASSSSMTEDLPPVPNSVYGFETACYDLYYQAGITSFLYNALKHGSTQLSDGLGMLVGQAAYAFELWYDFVPDINPVLTLLREKLNQ</sequence>
<name>A0A198FSB8_9GAMM</name>
<evidence type="ECO:0000313" key="12">
    <source>
        <dbReference type="EMBL" id="OAT27349.1"/>
    </source>
</evidence>
<dbReference type="NCBIfam" id="NF001310">
    <property type="entry name" value="PRK00258.1-2"/>
    <property type="match status" value="1"/>
</dbReference>
<evidence type="ECO:0000259" key="11">
    <source>
        <dbReference type="Pfam" id="PF18317"/>
    </source>
</evidence>
<evidence type="ECO:0000256" key="1">
    <source>
        <dbReference type="ARBA" id="ARBA00004871"/>
    </source>
</evidence>
<comment type="catalytic activity">
    <reaction evidence="7 8">
        <text>shikimate + NADP(+) = 3-dehydroshikimate + NADPH + H(+)</text>
        <dbReference type="Rhea" id="RHEA:17737"/>
        <dbReference type="ChEBI" id="CHEBI:15378"/>
        <dbReference type="ChEBI" id="CHEBI:16630"/>
        <dbReference type="ChEBI" id="CHEBI:36208"/>
        <dbReference type="ChEBI" id="CHEBI:57783"/>
        <dbReference type="ChEBI" id="CHEBI:58349"/>
        <dbReference type="EC" id="1.1.1.25"/>
    </reaction>
</comment>
<dbReference type="InterPro" id="IPR046346">
    <property type="entry name" value="Aminoacid_DH-like_N_sf"/>
</dbReference>
<comment type="function">
    <text evidence="8">Involved in the biosynthesis of the chorismate, which leads to the biosynthesis of aromatic amino acids. Catalyzes the reversible NADPH linked reduction of 3-dehydroshikimate (DHSA) to yield shikimate (SA).</text>
</comment>
<evidence type="ECO:0000256" key="8">
    <source>
        <dbReference type="HAMAP-Rule" id="MF_00222"/>
    </source>
</evidence>
<feature type="binding site" evidence="8">
    <location>
        <position position="240"/>
    </location>
    <ligand>
        <name>NADP(+)</name>
        <dbReference type="ChEBI" id="CHEBI:58349"/>
    </ligand>
</feature>
<evidence type="ECO:0000313" key="13">
    <source>
        <dbReference type="Proteomes" id="UP000094023"/>
    </source>
</evidence>
<feature type="binding site" evidence="8">
    <location>
        <position position="62"/>
    </location>
    <ligand>
        <name>shikimate</name>
        <dbReference type="ChEBI" id="CHEBI:36208"/>
    </ligand>
</feature>
<feature type="binding site" evidence="8">
    <location>
        <position position="87"/>
    </location>
    <ligand>
        <name>shikimate</name>
        <dbReference type="ChEBI" id="CHEBI:36208"/>
    </ligand>
</feature>
<evidence type="ECO:0000259" key="10">
    <source>
        <dbReference type="Pfam" id="PF08501"/>
    </source>
</evidence>
<dbReference type="GO" id="GO:0050661">
    <property type="term" value="F:NADP binding"/>
    <property type="evidence" value="ECO:0007669"/>
    <property type="project" value="InterPro"/>
</dbReference>
<dbReference type="InterPro" id="IPR041121">
    <property type="entry name" value="SDH_C"/>
</dbReference>
<dbReference type="UniPathway" id="UPA00053">
    <property type="reaction ID" value="UER00087"/>
</dbReference>
<dbReference type="GO" id="GO:0004764">
    <property type="term" value="F:shikimate 3-dehydrogenase (NADP+) activity"/>
    <property type="evidence" value="ECO:0007669"/>
    <property type="project" value="UniProtKB-UniRule"/>
</dbReference>
<dbReference type="Pfam" id="PF18317">
    <property type="entry name" value="SDH_C"/>
    <property type="match status" value="1"/>
</dbReference>
<dbReference type="PANTHER" id="PTHR21089:SF1">
    <property type="entry name" value="BIFUNCTIONAL 3-DEHYDROQUINATE DEHYDRATASE_SHIKIMATE DEHYDROGENASE, CHLOROPLASTIC"/>
    <property type="match status" value="1"/>
</dbReference>
<reference evidence="12 13" key="1">
    <citation type="submission" date="2016-04" db="EMBL/GenBank/DDBJ databases">
        <title>ATOL: Assembling a taxonomically balanced genome-scale reconstruction of the evolutionary history of the Enterobacteriaceae.</title>
        <authorList>
            <person name="Plunkett G.III."/>
            <person name="Neeno-Eckwall E.C."/>
            <person name="Glasner J.D."/>
            <person name="Perna N.T."/>
        </authorList>
    </citation>
    <scope>NUCLEOTIDE SEQUENCE [LARGE SCALE GENOMIC DNA]</scope>
    <source>
        <strain evidence="12 13">ATCC 19692</strain>
    </source>
</reference>
<organism evidence="12 13">
    <name type="scientific">Proteus myxofaciens ATCC 19692</name>
    <dbReference type="NCBI Taxonomy" id="1354337"/>
    <lineage>
        <taxon>Bacteria</taxon>
        <taxon>Pseudomonadati</taxon>
        <taxon>Pseudomonadota</taxon>
        <taxon>Gammaproteobacteria</taxon>
        <taxon>Enterobacterales</taxon>
        <taxon>Morganellaceae</taxon>
        <taxon>Proteus</taxon>
    </lineage>
</organism>
<evidence type="ECO:0000256" key="4">
    <source>
        <dbReference type="ARBA" id="ARBA00022857"/>
    </source>
</evidence>
<dbReference type="Pfam" id="PF01488">
    <property type="entry name" value="Shikimate_DH"/>
    <property type="match status" value="1"/>
</dbReference>
<feature type="active site" description="Proton acceptor" evidence="8">
    <location>
        <position position="66"/>
    </location>
</feature>
<dbReference type="PANTHER" id="PTHR21089">
    <property type="entry name" value="SHIKIMATE DEHYDROGENASE"/>
    <property type="match status" value="1"/>
</dbReference>
<feature type="binding site" evidence="8">
    <location>
        <begin position="152"/>
        <end position="157"/>
    </location>
    <ligand>
        <name>NADP(+)</name>
        <dbReference type="ChEBI" id="CHEBI:58349"/>
    </ligand>
</feature>
<dbReference type="GO" id="GO:0009073">
    <property type="term" value="P:aromatic amino acid family biosynthetic process"/>
    <property type="evidence" value="ECO:0007669"/>
    <property type="project" value="UniProtKB-KW"/>
</dbReference>
<feature type="binding site" evidence="8">
    <location>
        <position position="78"/>
    </location>
    <ligand>
        <name>NADP(+)</name>
        <dbReference type="ChEBI" id="CHEBI:58349"/>
    </ligand>
</feature>
<keyword evidence="4 8" id="KW-0521">NADP</keyword>
<feature type="domain" description="SDH C-terminal" evidence="11">
    <location>
        <begin position="240"/>
        <end position="267"/>
    </location>
</feature>
<feature type="binding site" evidence="8">
    <location>
        <position position="247"/>
    </location>
    <ligand>
        <name>shikimate</name>
        <dbReference type="ChEBI" id="CHEBI:36208"/>
    </ligand>
</feature>
<keyword evidence="5 8" id="KW-0560">Oxidoreductase</keyword>
<dbReference type="InterPro" id="IPR011342">
    <property type="entry name" value="Shikimate_DH"/>
</dbReference>
<dbReference type="GO" id="GO:0009423">
    <property type="term" value="P:chorismate biosynthetic process"/>
    <property type="evidence" value="ECO:0007669"/>
    <property type="project" value="UniProtKB-UniRule"/>
</dbReference>
<dbReference type="FunFam" id="3.40.50.10860:FF:000006">
    <property type="entry name" value="Shikimate dehydrogenase (NADP(+))"/>
    <property type="match status" value="1"/>
</dbReference>
<comment type="similarity">
    <text evidence="8">Belongs to the shikimate dehydrogenase family.</text>
</comment>
<feature type="domain" description="Shikimate dehydrogenase substrate binding N-terminal" evidence="10">
    <location>
        <begin position="7"/>
        <end position="89"/>
    </location>
</feature>
<dbReference type="EMBL" id="LXEN01000092">
    <property type="protein sequence ID" value="OAT27349.1"/>
    <property type="molecule type" value="Genomic_DNA"/>
</dbReference>
<proteinExistence type="inferred from homology"/>
<protein>
    <recommendedName>
        <fullName evidence="2 8">Shikimate dehydrogenase (NADP(+))</fullName>
        <shortName evidence="8">SDH</shortName>
        <ecNumber evidence="2 8">1.1.1.25</ecNumber>
    </recommendedName>
</protein>
<evidence type="ECO:0000256" key="5">
    <source>
        <dbReference type="ARBA" id="ARBA00023002"/>
    </source>
</evidence>
<dbReference type="CDD" id="cd01065">
    <property type="entry name" value="NAD_bind_Shikimate_DH"/>
    <property type="match status" value="1"/>
</dbReference>
<feature type="binding site" evidence="8">
    <location>
        <begin position="15"/>
        <end position="17"/>
    </location>
    <ligand>
        <name>shikimate</name>
        <dbReference type="ChEBI" id="CHEBI:36208"/>
    </ligand>
</feature>
<dbReference type="FunFam" id="3.40.50.720:FF:000104">
    <property type="entry name" value="Shikimate dehydrogenase (NADP(+))"/>
    <property type="match status" value="1"/>
</dbReference>
<comment type="subunit">
    <text evidence="8">Homodimer.</text>
</comment>
<dbReference type="InterPro" id="IPR006151">
    <property type="entry name" value="Shikm_DH/Glu-tRNA_Rdtase"/>
</dbReference>
<evidence type="ECO:0000256" key="7">
    <source>
        <dbReference type="ARBA" id="ARBA00049442"/>
    </source>
</evidence>
<dbReference type="SUPFAM" id="SSF51735">
    <property type="entry name" value="NAD(P)-binding Rossmann-fold domains"/>
    <property type="match status" value="1"/>
</dbReference>
<dbReference type="NCBIfam" id="TIGR00507">
    <property type="entry name" value="aroE"/>
    <property type="match status" value="1"/>
</dbReference>
<accession>A0A198FSB8</accession>
<dbReference type="InterPro" id="IPR022893">
    <property type="entry name" value="Shikimate_DH_fam"/>
</dbReference>
<dbReference type="PATRIC" id="fig|1354337.4.peg.1881"/>
<dbReference type="GO" id="GO:0019632">
    <property type="term" value="P:shikimate metabolic process"/>
    <property type="evidence" value="ECO:0007669"/>
    <property type="project" value="InterPro"/>
</dbReference>
<feature type="binding site" evidence="8">
    <location>
        <position position="103"/>
    </location>
    <ligand>
        <name>shikimate</name>
        <dbReference type="ChEBI" id="CHEBI:36208"/>
    </ligand>
</feature>
<evidence type="ECO:0000256" key="2">
    <source>
        <dbReference type="ARBA" id="ARBA00012962"/>
    </source>
</evidence>
<dbReference type="GO" id="GO:0005829">
    <property type="term" value="C:cytosol"/>
    <property type="evidence" value="ECO:0007669"/>
    <property type="project" value="TreeGrafter"/>
</dbReference>
<keyword evidence="3 8" id="KW-0028">Amino-acid biosynthesis</keyword>
<dbReference type="Pfam" id="PF08501">
    <property type="entry name" value="Shikimate_dh_N"/>
    <property type="match status" value="1"/>
</dbReference>
<dbReference type="HAMAP" id="MF_00222">
    <property type="entry name" value="Shikimate_DH_AroE"/>
    <property type="match status" value="1"/>
</dbReference>
<feature type="binding site" evidence="8">
    <location>
        <position position="218"/>
    </location>
    <ligand>
        <name>shikimate</name>
        <dbReference type="ChEBI" id="CHEBI:36208"/>
    </ligand>
</feature>
<keyword evidence="6 8" id="KW-0057">Aromatic amino acid biosynthesis</keyword>
<dbReference type="Proteomes" id="UP000094023">
    <property type="component" value="Unassembled WGS sequence"/>
</dbReference>
<comment type="caution">
    <text evidence="12">The sequence shown here is derived from an EMBL/GenBank/DDBJ whole genome shotgun (WGS) entry which is preliminary data.</text>
</comment>
<dbReference type="GO" id="GO:0008652">
    <property type="term" value="P:amino acid biosynthetic process"/>
    <property type="evidence" value="ECO:0007669"/>
    <property type="project" value="UniProtKB-KW"/>
</dbReference>
<dbReference type="InterPro" id="IPR013708">
    <property type="entry name" value="Shikimate_DH-bd_N"/>
</dbReference>
<comment type="pathway">
    <text evidence="1 8">Metabolic intermediate biosynthesis; chorismate biosynthesis; chorismate from D-erythrose 4-phosphate and phosphoenolpyruvate: step 4/7.</text>
</comment>
<evidence type="ECO:0000256" key="6">
    <source>
        <dbReference type="ARBA" id="ARBA00023141"/>
    </source>
</evidence>
<dbReference type="SUPFAM" id="SSF53223">
    <property type="entry name" value="Aminoacid dehydrogenase-like, N-terminal domain"/>
    <property type="match status" value="1"/>
</dbReference>
<dbReference type="Gene3D" id="3.40.50.720">
    <property type="entry name" value="NAD(P)-binding Rossmann-like Domain"/>
    <property type="match status" value="1"/>
</dbReference>
<dbReference type="Gene3D" id="3.40.50.10860">
    <property type="entry name" value="Leucine Dehydrogenase, chain A, domain 1"/>
    <property type="match status" value="1"/>
</dbReference>
<keyword evidence="13" id="KW-1185">Reference proteome</keyword>
<dbReference type="EC" id="1.1.1.25" evidence="2 8"/>
<feature type="binding site" evidence="8">
    <location>
        <begin position="129"/>
        <end position="133"/>
    </location>
    <ligand>
        <name>NADP(+)</name>
        <dbReference type="ChEBI" id="CHEBI:58349"/>
    </ligand>
</feature>
<feature type="domain" description="Quinate/shikimate 5-dehydrogenase/glutamyl-tRNA reductase" evidence="9">
    <location>
        <begin position="121"/>
        <end position="194"/>
    </location>
</feature>
<evidence type="ECO:0000256" key="3">
    <source>
        <dbReference type="ARBA" id="ARBA00022605"/>
    </source>
</evidence>
<dbReference type="InterPro" id="IPR036291">
    <property type="entry name" value="NAD(P)-bd_dom_sf"/>
</dbReference>
<dbReference type="STRING" id="1354337.M983_1830"/>
<dbReference type="AlphaFoldDB" id="A0A198FSB8"/>
<feature type="binding site" evidence="8">
    <location>
        <position position="216"/>
    </location>
    <ligand>
        <name>NADP(+)</name>
        <dbReference type="ChEBI" id="CHEBI:58349"/>
    </ligand>
</feature>